<dbReference type="InterPro" id="IPR016181">
    <property type="entry name" value="Acyl_CoA_acyltransferase"/>
</dbReference>
<dbReference type="Gene3D" id="3.40.630.30">
    <property type="match status" value="1"/>
</dbReference>
<reference evidence="2 3" key="1">
    <citation type="journal article" date="2017" name="Front. Microbiol.">
        <title>Genomic Characterization of Dairy Associated Leuconostoc Species and Diversity of Leuconostocs in Undefined Mixed Mesophilic Starter Cultures.</title>
        <authorList>
            <person name="Frantzen C.A."/>
            <person name="Kot W."/>
            <person name="Pedersen T.B."/>
            <person name="Ardo Y.M."/>
            <person name="Broadbent J.R."/>
            <person name="Neve H."/>
            <person name="Hansen L.H."/>
            <person name="Dal Bello F."/>
            <person name="Ostlie H.M."/>
            <person name="Kleppen H.P."/>
            <person name="Vogensen F.K."/>
            <person name="Holo H."/>
        </authorList>
    </citation>
    <scope>NUCLEOTIDE SEQUENCE [LARGE SCALE GENOMIC DNA]</scope>
    <source>
        <strain evidence="2 3">LMGCF08</strain>
    </source>
</reference>
<keyword evidence="2" id="KW-0808">Transferase</keyword>
<dbReference type="RefSeq" id="WP_080519635.1">
    <property type="nucleotide sequence ID" value="NZ_MPLS01000070.1"/>
</dbReference>
<dbReference type="PROSITE" id="PS51186">
    <property type="entry name" value="GNAT"/>
    <property type="match status" value="1"/>
</dbReference>
<gene>
    <name evidence="2" type="ORF">BMR96_09560</name>
</gene>
<dbReference type="InterPro" id="IPR000182">
    <property type="entry name" value="GNAT_dom"/>
</dbReference>
<evidence type="ECO:0000313" key="3">
    <source>
        <dbReference type="Proteomes" id="UP000192288"/>
    </source>
</evidence>
<dbReference type="PANTHER" id="PTHR43415:SF3">
    <property type="entry name" value="GNAT-FAMILY ACETYLTRANSFERASE"/>
    <property type="match status" value="1"/>
</dbReference>
<dbReference type="SUPFAM" id="SSF55729">
    <property type="entry name" value="Acyl-CoA N-acyltransferases (Nat)"/>
    <property type="match status" value="1"/>
</dbReference>
<proteinExistence type="predicted"/>
<dbReference type="AlphaFoldDB" id="A0A1X0VB97"/>
<dbReference type="STRING" id="33968.BMS77_10120"/>
<dbReference type="Proteomes" id="UP000192288">
    <property type="component" value="Unassembled WGS sequence"/>
</dbReference>
<evidence type="ECO:0000313" key="2">
    <source>
        <dbReference type="EMBL" id="ORI97007.1"/>
    </source>
</evidence>
<organism evidence="2 3">
    <name type="scientific">Leuconostoc pseudomesenteroides</name>
    <dbReference type="NCBI Taxonomy" id="33968"/>
    <lineage>
        <taxon>Bacteria</taxon>
        <taxon>Bacillati</taxon>
        <taxon>Bacillota</taxon>
        <taxon>Bacilli</taxon>
        <taxon>Lactobacillales</taxon>
        <taxon>Lactobacillaceae</taxon>
        <taxon>Leuconostoc</taxon>
    </lineage>
</organism>
<feature type="domain" description="N-acetyltransferase" evidence="1">
    <location>
        <begin position="7"/>
        <end position="163"/>
    </location>
</feature>
<name>A0A1X0VB97_LEUPS</name>
<protein>
    <submittedName>
        <fullName evidence="2">GNAT family N-acetyltransferase</fullName>
    </submittedName>
</protein>
<dbReference type="EMBL" id="MPLS01000070">
    <property type="protein sequence ID" value="ORI97007.1"/>
    <property type="molecule type" value="Genomic_DNA"/>
</dbReference>
<sequence>MFIGKSVKLSHYHETDGENLANWQWDENFLSTLTSNMIHPYTANDWEKIFLENTDSSENVSFTIRKTNDDSLIGYVTLTDISVRNHSCELGIGFPKAEDRSKGYGTEAMKLILDYGFNNLNMHKIKLSVYPFNTGAVKAYIKVGFVKEGTAKDEIFYDGKWVDIDYYAIFQDDWFATQR</sequence>
<dbReference type="GO" id="GO:0016747">
    <property type="term" value="F:acyltransferase activity, transferring groups other than amino-acyl groups"/>
    <property type="evidence" value="ECO:0007669"/>
    <property type="project" value="InterPro"/>
</dbReference>
<dbReference type="PANTHER" id="PTHR43415">
    <property type="entry name" value="SPERMIDINE N(1)-ACETYLTRANSFERASE"/>
    <property type="match status" value="1"/>
</dbReference>
<accession>A0A1X0VB97</accession>
<comment type="caution">
    <text evidence="2">The sequence shown here is derived from an EMBL/GenBank/DDBJ whole genome shotgun (WGS) entry which is preliminary data.</text>
</comment>
<dbReference type="Pfam" id="PF13302">
    <property type="entry name" value="Acetyltransf_3"/>
    <property type="match status" value="1"/>
</dbReference>
<evidence type="ECO:0000259" key="1">
    <source>
        <dbReference type="PROSITE" id="PS51186"/>
    </source>
</evidence>